<keyword evidence="3" id="KW-0805">Transcription regulation</keyword>
<keyword evidence="5" id="KW-0539">Nucleus</keyword>
<evidence type="ECO:0000256" key="3">
    <source>
        <dbReference type="ARBA" id="ARBA00023015"/>
    </source>
</evidence>
<evidence type="ECO:0000313" key="7">
    <source>
        <dbReference type="Proteomes" id="UP001357485"/>
    </source>
</evidence>
<evidence type="ECO:0000313" key="6">
    <source>
        <dbReference type="EMBL" id="KAK5175943.1"/>
    </source>
</evidence>
<feature type="non-terminal residue" evidence="6">
    <location>
        <position position="1"/>
    </location>
</feature>
<sequence length="158" mass="18929">YGNGRTDDKPRLVFPAQRKRMGGRRTKELHVSRKDMAQQADQLEELVPVRLDIEFEKIKLRDTFTWNLHDRVVPPELFAENLVEDFRLPPEFSHQLVRQVHQEIQEQIQDFYPHVFIDEEALDPHLPYHAYKNDEMRILIKLNITIGQITLVDQFEWD</sequence>
<accession>A0ABR0LIC5</accession>
<evidence type="ECO:0000256" key="4">
    <source>
        <dbReference type="ARBA" id="ARBA00023163"/>
    </source>
</evidence>
<keyword evidence="4" id="KW-0804">Transcription</keyword>
<protein>
    <submittedName>
        <fullName evidence="6">SWI/SNF chromatin-remodeling complex subunit</fullName>
    </submittedName>
</protein>
<name>A0ABR0LIC5_9PEZI</name>
<comment type="similarity">
    <text evidence="2">Belongs to the SNF5 family.</text>
</comment>
<reference evidence="6 7" key="1">
    <citation type="submission" date="2023-08" db="EMBL/GenBank/DDBJ databases">
        <title>Black Yeasts Isolated from many extreme environments.</title>
        <authorList>
            <person name="Coleine C."/>
            <person name="Stajich J.E."/>
            <person name="Selbmann L."/>
        </authorList>
    </citation>
    <scope>NUCLEOTIDE SEQUENCE [LARGE SCALE GENOMIC DNA]</scope>
    <source>
        <strain evidence="6 7">CCFEE 536</strain>
    </source>
</reference>
<feature type="non-terminal residue" evidence="6">
    <location>
        <position position="158"/>
    </location>
</feature>
<comment type="caution">
    <text evidence="6">The sequence shown here is derived from an EMBL/GenBank/DDBJ whole genome shotgun (WGS) entry which is preliminary data.</text>
</comment>
<keyword evidence="7" id="KW-1185">Reference proteome</keyword>
<dbReference type="PANTHER" id="PTHR10019">
    <property type="entry name" value="SNF5"/>
    <property type="match status" value="1"/>
</dbReference>
<proteinExistence type="inferred from homology"/>
<evidence type="ECO:0000256" key="5">
    <source>
        <dbReference type="ARBA" id="ARBA00023242"/>
    </source>
</evidence>
<organism evidence="6 7">
    <name type="scientific">Cryomyces antarcticus</name>
    <dbReference type="NCBI Taxonomy" id="329879"/>
    <lineage>
        <taxon>Eukaryota</taxon>
        <taxon>Fungi</taxon>
        <taxon>Dikarya</taxon>
        <taxon>Ascomycota</taxon>
        <taxon>Pezizomycotina</taxon>
        <taxon>Dothideomycetes</taxon>
        <taxon>Dothideomycetes incertae sedis</taxon>
        <taxon>Cryomyces</taxon>
    </lineage>
</organism>
<dbReference type="EMBL" id="JAVRRA010019896">
    <property type="protein sequence ID" value="KAK5175943.1"/>
    <property type="molecule type" value="Genomic_DNA"/>
</dbReference>
<dbReference type="InterPro" id="IPR006939">
    <property type="entry name" value="SNF5"/>
</dbReference>
<evidence type="ECO:0000256" key="2">
    <source>
        <dbReference type="ARBA" id="ARBA00010239"/>
    </source>
</evidence>
<comment type="subcellular location">
    <subcellularLocation>
        <location evidence="1">Nucleus</location>
    </subcellularLocation>
</comment>
<dbReference type="Proteomes" id="UP001357485">
    <property type="component" value="Unassembled WGS sequence"/>
</dbReference>
<gene>
    <name evidence="6" type="primary">SNF5_2</name>
    <name evidence="6" type="ORF">LTR16_011338</name>
</gene>
<dbReference type="Pfam" id="PF04855">
    <property type="entry name" value="SNF5"/>
    <property type="match status" value="1"/>
</dbReference>
<evidence type="ECO:0000256" key="1">
    <source>
        <dbReference type="ARBA" id="ARBA00004123"/>
    </source>
</evidence>